<name>A0A1E7QJ82_WOLPI</name>
<dbReference type="Pfam" id="PF13245">
    <property type="entry name" value="AAA_19"/>
    <property type="match status" value="1"/>
</dbReference>
<evidence type="ECO:0000256" key="2">
    <source>
        <dbReference type="ARBA" id="ARBA00023043"/>
    </source>
</evidence>
<evidence type="ECO:0000256" key="4">
    <source>
        <dbReference type="SAM" id="MobiDB-lite"/>
    </source>
</evidence>
<dbReference type="SUPFAM" id="SSF48403">
    <property type="entry name" value="Ankyrin repeat"/>
    <property type="match status" value="1"/>
</dbReference>
<evidence type="ECO:0000313" key="6">
    <source>
        <dbReference type="Proteomes" id="UP000175679"/>
    </source>
</evidence>
<keyword evidence="6" id="KW-1185">Reference proteome</keyword>
<dbReference type="PROSITE" id="PS50088">
    <property type="entry name" value="ANK_REPEAT"/>
    <property type="match status" value="5"/>
</dbReference>
<feature type="repeat" description="ANK" evidence="3">
    <location>
        <begin position="1098"/>
        <end position="1130"/>
    </location>
</feature>
<reference evidence="5 6" key="1">
    <citation type="submission" date="2016-09" db="EMBL/GenBank/DDBJ databases">
        <title>Genomic evidence for plant-parasitic nematodes as the earliest Wolbachia hosts.</title>
        <authorList>
            <person name="Brown A.M."/>
            <person name="Wasala S.K."/>
            <person name="Howe D.K."/>
            <person name="Peetz A.B."/>
            <person name="Zasada I.A."/>
            <person name="Denver D.R."/>
        </authorList>
    </citation>
    <scope>NUCLEOTIDE SEQUENCE [LARGE SCALE GENOMIC DNA]</scope>
    <source>
        <strain evidence="6">wPpe</strain>
    </source>
</reference>
<dbReference type="Gene3D" id="3.40.50.300">
    <property type="entry name" value="P-loop containing nucleotide triphosphate hydrolases"/>
    <property type="match status" value="1"/>
</dbReference>
<feature type="region of interest" description="Disordered" evidence="4">
    <location>
        <begin position="790"/>
        <end position="825"/>
    </location>
</feature>
<feature type="repeat" description="ANK" evidence="3">
    <location>
        <begin position="1131"/>
        <end position="1172"/>
    </location>
</feature>
<feature type="compositionally biased region" description="Basic and acidic residues" evidence="4">
    <location>
        <begin position="802"/>
        <end position="811"/>
    </location>
</feature>
<dbReference type="SMART" id="SM00248">
    <property type="entry name" value="ANK"/>
    <property type="match status" value="6"/>
</dbReference>
<dbReference type="PROSITE" id="PS50297">
    <property type="entry name" value="ANK_REP_REGION"/>
    <property type="match status" value="4"/>
</dbReference>
<dbReference type="Proteomes" id="UP000175679">
    <property type="component" value="Unassembled WGS sequence"/>
</dbReference>
<evidence type="ECO:0000313" key="5">
    <source>
        <dbReference type="EMBL" id="OEY86541.1"/>
    </source>
</evidence>
<protein>
    <submittedName>
        <fullName evidence="5">Uncharacterized protein</fullName>
    </submittedName>
</protein>
<evidence type="ECO:0000256" key="3">
    <source>
        <dbReference type="PROSITE-ProRule" id="PRU00023"/>
    </source>
</evidence>
<dbReference type="PANTHER" id="PTHR24198">
    <property type="entry name" value="ANKYRIN REPEAT AND PROTEIN KINASE DOMAIN-CONTAINING PROTEIN"/>
    <property type="match status" value="1"/>
</dbReference>
<dbReference type="InterPro" id="IPR036770">
    <property type="entry name" value="Ankyrin_rpt-contain_sf"/>
</dbReference>
<dbReference type="Pfam" id="PF12796">
    <property type="entry name" value="Ank_2"/>
    <property type="match status" value="2"/>
</dbReference>
<dbReference type="OrthoDB" id="7164678at2"/>
<feature type="repeat" description="ANK" evidence="3">
    <location>
        <begin position="1030"/>
        <end position="1062"/>
    </location>
</feature>
<sequence length="1450" mass="166408">MSVEKFKLIQVNSIAVNNDILKKRYKKRYSFNSDPIDKIIRKFKEDRIITEKLRDNLFALKLNKKVRAICERKNDCLVVQEILEEHEYDRSKYLNESNSLFKGNIVEVVAASGNSDTNQAKLPKIEKLPEIWNAYINDKIVILDKEQVDILYAETARPTIFTVIGNPGSGKTTIAELLIHQNANEHEKKSLYVTRTKELVSFVEKQCSEAANIDYITLEKLMVRELSLELSLEITLEIFCGQDEFIKWLNKNKEYKEFSNYEMGRCLYEDIRKSYSNFFTSNKDYSIGQKESYDCLDKDKYKEILASYKQHLRHEKKCDLSLLDNDQISNIADDAKYDYVIVDETQDFSKPELYKIKSFLKENGSIYFFMDPDQSVSYDFNLAQQYVRELHHKSNGKPDLREFRLKHGYRTPSNINNLGNEILEWKRGLIGGSFYQGIQGPADNEGNDGYIKWITINDKTIENEIRELKELKEAASTSTKAILITNETVRQEAEKIFLEKAIILNPEQCEDLEPEKDQKCELKDQKYELVEQFQSKWSVINEVERLREAAKTSMKIAVLIPDESAREEAEKIFSKKAIILNPGQYRGLEFESVILFRFSELVLEKMLQKLKIRKFKELLSILSEKNATHKPKDLGRAKDMACKCVQPLTVLRNGVTRTTADLYFIETSEANEATKGFKKKVEQHFNINTEAISKEELHNYDSVLDMIIQIDKLKDKITEEKLLEFCELAYNKIIERLKREDPQECLERLVDILKDKKSKPVKSLLSSIMKEQDTYDEVNIATSSANVSSFDDKKTSALPDINMRKSESTEKRKSKKRKKSGIKEEKEESLIKDARALLNIMHGKDSRAITSKMLEQQLGNAKPEDVNILCTVIKLISLENEDQMKWLQEEIIPKISSQALNEYDAQGKSALYYIMRRDILEKIASNQTIHGGLRSFSEKITSKGLDRIGPCGWSPRHYLNKAPNLLKTVLSFNNNLKLPKQQEDCFSAPFNESTALHAAVETQHMDVMQRMNVIKFIIKNGADVNQKNCNGYTPLHLAALQDDEEIVDLLLANNANVHEKDNDGRMPLHISAVSIGMYKSVAELLLHNGADLDQQDDRGDTPLHLAVGSENELMVKFFLEKGANPNQKNGDEYTPLNIAADRGYKNITGCRGNKNITRLLLYRGADPEIRNEDNKIALDLAKESGYTEIANLIKNYLDEENTIHHIKDLQELLDIMNGTIVRKVTSKMLEQELENINVLYAIIQRLSINNSQQISWFIKSVMPKITPKALEEFDEQGNSATYYMIKEGLLLKIMHEVTEEDFQDLSIKFTEKASNRVGPCGWPARQYLKLDENLELADKLFSLNREFFAVSYIYKEISMKFMNLKPNNDFTAIQAAMVLGASEHTISFLLDNNANTNEIDRIALEFIGILEKDLSKKNTTNAKSVGVSTSLEACVSTSISDMTIHKKGKN</sequence>
<keyword evidence="2 3" id="KW-0040">ANK repeat</keyword>
<dbReference type="Gene3D" id="1.25.40.20">
    <property type="entry name" value="Ankyrin repeat-containing domain"/>
    <property type="match status" value="3"/>
</dbReference>
<comment type="caution">
    <text evidence="5">The sequence shown here is derived from an EMBL/GenBank/DDBJ whole genome shotgun (WGS) entry which is preliminary data.</text>
</comment>
<dbReference type="SUPFAM" id="SSF52540">
    <property type="entry name" value="P-loop containing nucleoside triphosphate hydrolases"/>
    <property type="match status" value="1"/>
</dbReference>
<dbReference type="PRINTS" id="PR01415">
    <property type="entry name" value="ANKYRIN"/>
</dbReference>
<organism evidence="5 6">
    <name type="scientific">Wolbachia pipientis</name>
    <dbReference type="NCBI Taxonomy" id="955"/>
    <lineage>
        <taxon>Bacteria</taxon>
        <taxon>Pseudomonadati</taxon>
        <taxon>Pseudomonadota</taxon>
        <taxon>Alphaproteobacteria</taxon>
        <taxon>Rickettsiales</taxon>
        <taxon>Anaplasmataceae</taxon>
        <taxon>Wolbachieae</taxon>
        <taxon>Wolbachia</taxon>
    </lineage>
</organism>
<evidence type="ECO:0000256" key="1">
    <source>
        <dbReference type="ARBA" id="ARBA00022737"/>
    </source>
</evidence>
<dbReference type="EMBL" id="MJMG01000008">
    <property type="protein sequence ID" value="OEY86541.1"/>
    <property type="molecule type" value="Genomic_DNA"/>
</dbReference>
<gene>
    <name evidence="5" type="ORF">BIY23_03175</name>
</gene>
<dbReference type="InterPro" id="IPR027417">
    <property type="entry name" value="P-loop_NTPase"/>
</dbReference>
<dbReference type="RefSeq" id="WP_070065157.1">
    <property type="nucleotide sequence ID" value="NZ_MJMG01000008.1"/>
</dbReference>
<proteinExistence type="predicted"/>
<accession>A0A1E7QJ82</accession>
<dbReference type="InterPro" id="IPR002110">
    <property type="entry name" value="Ankyrin_rpt"/>
</dbReference>
<feature type="repeat" description="ANK" evidence="3">
    <location>
        <begin position="991"/>
        <end position="1029"/>
    </location>
</feature>
<feature type="repeat" description="ANK" evidence="3">
    <location>
        <begin position="1063"/>
        <end position="1097"/>
    </location>
</feature>
<keyword evidence="1" id="KW-0677">Repeat</keyword>
<dbReference type="PANTHER" id="PTHR24198:SF165">
    <property type="entry name" value="ANKYRIN REPEAT-CONTAINING PROTEIN-RELATED"/>
    <property type="match status" value="1"/>
</dbReference>